<dbReference type="SUPFAM" id="SSF54593">
    <property type="entry name" value="Glyoxalase/Bleomycin resistance protein/Dihydroxybiphenyl dioxygenase"/>
    <property type="match status" value="1"/>
</dbReference>
<dbReference type="STRING" id="1032480.MLP_19030"/>
<dbReference type="InterPro" id="IPR004360">
    <property type="entry name" value="Glyas_Fos-R_dOase_dom"/>
</dbReference>
<evidence type="ECO:0000259" key="1">
    <source>
        <dbReference type="PROSITE" id="PS51819"/>
    </source>
</evidence>
<dbReference type="AlphaFoldDB" id="F5XT45"/>
<name>F5XT45_MICPN</name>
<gene>
    <name evidence="2" type="ordered locus">MLP_19030</name>
</gene>
<sequence>MHLEIIVVPVGDVDRAKIFYQQLGWLVDADATTDDLRVVQMTPPGSECSIIFGSGVTAAPPGSAQGLHLTVVDIEAARAELIADGAQVSEIFHDASGFFHGHGTAGRVPGLDPQRRSYSSFASFSDPDGNGWLLQEVTSGRMAEPR</sequence>
<dbReference type="Gene3D" id="3.10.180.10">
    <property type="entry name" value="2,3-Dihydroxybiphenyl 1,2-Dioxygenase, domain 1"/>
    <property type="match status" value="1"/>
</dbReference>
<dbReference type="EMBL" id="AP012204">
    <property type="protein sequence ID" value="BAK34917.1"/>
    <property type="molecule type" value="Genomic_DNA"/>
</dbReference>
<evidence type="ECO:0000313" key="3">
    <source>
        <dbReference type="Proteomes" id="UP000007947"/>
    </source>
</evidence>
<evidence type="ECO:0000313" key="2">
    <source>
        <dbReference type="EMBL" id="BAK34917.1"/>
    </source>
</evidence>
<dbReference type="InterPro" id="IPR029068">
    <property type="entry name" value="Glyas_Bleomycin-R_OHBP_Dase"/>
</dbReference>
<dbReference type="RefSeq" id="WP_013862791.1">
    <property type="nucleotide sequence ID" value="NC_015635.1"/>
</dbReference>
<reference evidence="2 3" key="1">
    <citation type="submission" date="2011-05" db="EMBL/GenBank/DDBJ databases">
        <title>Whole genome sequence of Microlunatus phosphovorus NM-1.</title>
        <authorList>
            <person name="Hosoyama A."/>
            <person name="Sasaki K."/>
            <person name="Harada T."/>
            <person name="Igarashi R."/>
            <person name="Kawakoshi A."/>
            <person name="Sasagawa M."/>
            <person name="Fukada J."/>
            <person name="Nakamura S."/>
            <person name="Katano Y."/>
            <person name="Hanada S."/>
            <person name="Kamagata Y."/>
            <person name="Nakamura N."/>
            <person name="Yamazaki S."/>
            <person name="Fujita N."/>
        </authorList>
    </citation>
    <scope>NUCLEOTIDE SEQUENCE [LARGE SCALE GENOMIC DNA]</scope>
    <source>
        <strain evidence="3">ATCC 700054 / DSM 10555 / JCM 9379 / NBRC 101784 / NCIMB 13414 / VKM Ac-1990 / NM-1</strain>
    </source>
</reference>
<proteinExistence type="predicted"/>
<organism evidence="2 3">
    <name type="scientific">Microlunatus phosphovorus (strain ATCC 700054 / DSM 10555 / JCM 9379 / NBRC 101784 / NCIMB 13414 / VKM Ac-1990 / NM-1)</name>
    <dbReference type="NCBI Taxonomy" id="1032480"/>
    <lineage>
        <taxon>Bacteria</taxon>
        <taxon>Bacillati</taxon>
        <taxon>Actinomycetota</taxon>
        <taxon>Actinomycetes</taxon>
        <taxon>Propionibacteriales</taxon>
        <taxon>Propionibacteriaceae</taxon>
        <taxon>Microlunatus</taxon>
    </lineage>
</organism>
<protein>
    <recommendedName>
        <fullName evidence="1">VOC domain-containing protein</fullName>
    </recommendedName>
</protein>
<accession>F5XT45</accession>
<dbReference type="HOGENOM" id="CLU_046006_10_4_11"/>
<dbReference type="InterPro" id="IPR037523">
    <property type="entry name" value="VOC_core"/>
</dbReference>
<dbReference type="KEGG" id="mph:MLP_19030"/>
<keyword evidence="3" id="KW-1185">Reference proteome</keyword>
<dbReference type="eggNOG" id="COG0346">
    <property type="taxonomic scope" value="Bacteria"/>
</dbReference>
<dbReference type="Pfam" id="PF00903">
    <property type="entry name" value="Glyoxalase"/>
    <property type="match status" value="1"/>
</dbReference>
<dbReference type="PROSITE" id="PS51819">
    <property type="entry name" value="VOC"/>
    <property type="match status" value="1"/>
</dbReference>
<feature type="domain" description="VOC" evidence="1">
    <location>
        <begin position="2"/>
        <end position="137"/>
    </location>
</feature>
<dbReference type="Proteomes" id="UP000007947">
    <property type="component" value="Chromosome"/>
</dbReference>